<dbReference type="InterPro" id="IPR036155">
    <property type="entry name" value="Crypto/Photolyase_N_sf"/>
</dbReference>
<dbReference type="PANTHER" id="PTHR11455">
    <property type="entry name" value="CRYPTOCHROME"/>
    <property type="match status" value="1"/>
</dbReference>
<dbReference type="EMBL" id="JBHLTG010000005">
    <property type="protein sequence ID" value="MFC0680035.1"/>
    <property type="molecule type" value="Genomic_DNA"/>
</dbReference>
<accession>A0ABV6RSS7</accession>
<dbReference type="SUPFAM" id="SSF48173">
    <property type="entry name" value="Cryptochrome/photolyase FAD-binding domain"/>
    <property type="match status" value="1"/>
</dbReference>
<keyword evidence="5 7" id="KW-0274">FAD</keyword>
<keyword evidence="4 7" id="KW-0285">Flavoprotein</keyword>
<dbReference type="PANTHER" id="PTHR11455:SF9">
    <property type="entry name" value="CRYPTOCHROME CIRCADIAN CLOCK 5 ISOFORM X1"/>
    <property type="match status" value="1"/>
</dbReference>
<dbReference type="InterPro" id="IPR018394">
    <property type="entry name" value="DNA_photolyase_1_CS_C"/>
</dbReference>
<dbReference type="Pfam" id="PF00875">
    <property type="entry name" value="DNA_photolyase"/>
    <property type="match status" value="1"/>
</dbReference>
<organism evidence="9 10">
    <name type="scientific">Lysobacter korlensis</name>
    <dbReference type="NCBI Taxonomy" id="553636"/>
    <lineage>
        <taxon>Bacteria</taxon>
        <taxon>Pseudomonadati</taxon>
        <taxon>Pseudomonadota</taxon>
        <taxon>Gammaproteobacteria</taxon>
        <taxon>Lysobacterales</taxon>
        <taxon>Lysobacteraceae</taxon>
        <taxon>Lysobacter</taxon>
    </lineage>
</organism>
<dbReference type="PROSITE" id="PS51645">
    <property type="entry name" value="PHR_CRY_ALPHA_BETA"/>
    <property type="match status" value="1"/>
</dbReference>
<dbReference type="InterPro" id="IPR006050">
    <property type="entry name" value="DNA_photolyase_N"/>
</dbReference>
<dbReference type="InterPro" id="IPR002081">
    <property type="entry name" value="Cryptochrome/DNA_photolyase_1"/>
</dbReference>
<reference evidence="9 10" key="1">
    <citation type="submission" date="2024-09" db="EMBL/GenBank/DDBJ databases">
        <authorList>
            <person name="Sun Q."/>
            <person name="Mori K."/>
        </authorList>
    </citation>
    <scope>NUCLEOTIDE SEQUENCE [LARGE SCALE GENOMIC DNA]</scope>
    <source>
        <strain evidence="9 10">KCTC 23076</strain>
    </source>
</reference>
<evidence type="ECO:0000256" key="5">
    <source>
        <dbReference type="ARBA" id="ARBA00022827"/>
    </source>
</evidence>
<dbReference type="Pfam" id="PF03441">
    <property type="entry name" value="FAD_binding_7"/>
    <property type="match status" value="1"/>
</dbReference>
<dbReference type="EC" id="4.1.99.3" evidence="9"/>
<keyword evidence="9" id="KW-0456">Lyase</keyword>
<keyword evidence="10" id="KW-1185">Reference proteome</keyword>
<dbReference type="Proteomes" id="UP001589896">
    <property type="component" value="Unassembled WGS sequence"/>
</dbReference>
<comment type="cofactor">
    <cofactor evidence="2">
        <name>FAD</name>
        <dbReference type="ChEBI" id="CHEBI:57692"/>
    </cofactor>
</comment>
<dbReference type="PRINTS" id="PR00147">
    <property type="entry name" value="DNAPHOTLYASE"/>
</dbReference>
<keyword evidence="6 7" id="KW-0157">Chromophore</keyword>
<comment type="cofactor">
    <cofactor evidence="1">
        <name>(6R)-5,10-methylene-5,6,7,8-tetrahydrofolate</name>
        <dbReference type="ChEBI" id="CHEBI:15636"/>
    </cofactor>
</comment>
<evidence type="ECO:0000256" key="3">
    <source>
        <dbReference type="ARBA" id="ARBA00005862"/>
    </source>
</evidence>
<dbReference type="InterPro" id="IPR005101">
    <property type="entry name" value="Cryptochr/Photolyase_FAD-bd"/>
</dbReference>
<evidence type="ECO:0000256" key="4">
    <source>
        <dbReference type="ARBA" id="ARBA00022630"/>
    </source>
</evidence>
<dbReference type="InterPro" id="IPR014729">
    <property type="entry name" value="Rossmann-like_a/b/a_fold"/>
</dbReference>
<name>A0ABV6RSS7_9GAMM</name>
<proteinExistence type="inferred from homology"/>
<protein>
    <submittedName>
        <fullName evidence="9">Cryptochrome/photolyase family protein</fullName>
        <ecNumber evidence="9">4.1.99.3</ecNumber>
    </submittedName>
</protein>
<feature type="domain" description="Photolyase/cryptochrome alpha/beta" evidence="8">
    <location>
        <begin position="9"/>
        <end position="137"/>
    </location>
</feature>
<dbReference type="SUPFAM" id="SSF52425">
    <property type="entry name" value="Cryptochrome/photolyase, N-terminal domain"/>
    <property type="match status" value="1"/>
</dbReference>
<evidence type="ECO:0000256" key="7">
    <source>
        <dbReference type="RuleBase" id="RU004182"/>
    </source>
</evidence>
<dbReference type="GO" id="GO:0003904">
    <property type="term" value="F:deoxyribodipyrimidine photo-lyase activity"/>
    <property type="evidence" value="ECO:0007669"/>
    <property type="project" value="UniProtKB-EC"/>
</dbReference>
<evidence type="ECO:0000313" key="9">
    <source>
        <dbReference type="EMBL" id="MFC0680035.1"/>
    </source>
</evidence>
<dbReference type="Gene3D" id="1.25.40.80">
    <property type="match status" value="1"/>
</dbReference>
<dbReference type="PROSITE" id="PS00394">
    <property type="entry name" value="DNA_PHOTOLYASES_1_1"/>
    <property type="match status" value="1"/>
</dbReference>
<evidence type="ECO:0000313" key="10">
    <source>
        <dbReference type="Proteomes" id="UP001589896"/>
    </source>
</evidence>
<evidence type="ECO:0000256" key="1">
    <source>
        <dbReference type="ARBA" id="ARBA00001932"/>
    </source>
</evidence>
<evidence type="ECO:0000256" key="2">
    <source>
        <dbReference type="ARBA" id="ARBA00001974"/>
    </source>
</evidence>
<dbReference type="Gene3D" id="3.40.50.620">
    <property type="entry name" value="HUPs"/>
    <property type="match status" value="1"/>
</dbReference>
<gene>
    <name evidence="9" type="ORF">ACFFGH_19545</name>
</gene>
<dbReference type="InterPro" id="IPR036134">
    <property type="entry name" value="Crypto/Photolyase_FAD-like_sf"/>
</dbReference>
<evidence type="ECO:0000256" key="6">
    <source>
        <dbReference type="ARBA" id="ARBA00022991"/>
    </source>
</evidence>
<comment type="caution">
    <text evidence="9">The sequence shown here is derived from an EMBL/GenBank/DDBJ whole genome shotgun (WGS) entry which is preliminary data.</text>
</comment>
<comment type="similarity">
    <text evidence="7">Belongs to the DNA photolyase family.</text>
</comment>
<dbReference type="RefSeq" id="WP_386671416.1">
    <property type="nucleotide sequence ID" value="NZ_JBHLTG010000005.1"/>
</dbReference>
<evidence type="ECO:0000259" key="8">
    <source>
        <dbReference type="PROSITE" id="PS51645"/>
    </source>
</evidence>
<comment type="similarity">
    <text evidence="3">Belongs to the DNA photolyase class-1 family.</text>
</comment>
<sequence>MHAADDAARTTLVWLRDDLRITDNPALAAATDRGGPVVVVFVLDDDSAEVRPIGSASRWWLHHSLTSLAERLAELGTPLVLRRGGAERVIQELVAETGAGAVLWNRRYSAAREIDARLKTRLREDGVEAESFAANLLFEPHTVTNGSGEPYRVYTPFWRACRQRDVRPLAPTPARLSAPPDPVPSDLLGSWQLLPTAPDWAGGIRDTWSPGEPDALIALNDFVDETLVDYGLRDQPSRSVTSRLSPRLRFGEVSPVQVWHRITSAVPGADATVADKFLGELGWREFNWHVLYSFPQLAERNIRSEFDRFPWQSESEAGAEIEAWRHGRTGIPLVDAGMRELWRTGYMHNRVRLAAASFLVKNLLVDWRVGERWFWDTLVDADEANNPGNWQWIAGSGMDAAPYFRIFNPVLQAQKFDPERRYIRTWVPEVDSADYPEPVVDLALSRRRALAAYESTKAGGAAGGPGRAPR</sequence>
<dbReference type="Gene3D" id="1.10.579.10">
    <property type="entry name" value="DNA Cyclobutane Dipyrimidine Photolyase, subunit A, domain 3"/>
    <property type="match status" value="1"/>
</dbReference>